<feature type="domain" description="NADH:flavin oxidoreductase/NADH oxidase N-terminal" evidence="1">
    <location>
        <begin position="15"/>
        <end position="352"/>
    </location>
</feature>
<proteinExistence type="predicted"/>
<dbReference type="InterPro" id="IPR045247">
    <property type="entry name" value="Oye-like"/>
</dbReference>
<evidence type="ECO:0000259" key="1">
    <source>
        <dbReference type="Pfam" id="PF00724"/>
    </source>
</evidence>
<evidence type="ECO:0000313" key="3">
    <source>
        <dbReference type="Proteomes" id="UP001469365"/>
    </source>
</evidence>
<reference evidence="2 3" key="1">
    <citation type="submission" date="2024-04" db="EMBL/GenBank/DDBJ databases">
        <title>draft genome sequnece of Paenibacillus filicis.</title>
        <authorList>
            <person name="Kim D.-U."/>
        </authorList>
    </citation>
    <scope>NUCLEOTIDE SEQUENCE [LARGE SCALE GENOMIC DNA]</scope>
    <source>
        <strain evidence="2 3">KACC14197</strain>
    </source>
</reference>
<keyword evidence="3" id="KW-1185">Reference proteome</keyword>
<dbReference type="RefSeq" id="WP_341418788.1">
    <property type="nucleotide sequence ID" value="NZ_JBBPCC010000022.1"/>
</dbReference>
<dbReference type="PANTHER" id="PTHR22893">
    <property type="entry name" value="NADH OXIDOREDUCTASE-RELATED"/>
    <property type="match status" value="1"/>
</dbReference>
<accession>A0ABU9DS41</accession>
<name>A0ABU9DS41_9BACL</name>
<organism evidence="2 3">
    <name type="scientific">Paenibacillus filicis</name>
    <dbReference type="NCBI Taxonomy" id="669464"/>
    <lineage>
        <taxon>Bacteria</taxon>
        <taxon>Bacillati</taxon>
        <taxon>Bacillota</taxon>
        <taxon>Bacilli</taxon>
        <taxon>Bacillales</taxon>
        <taxon>Paenibacillaceae</taxon>
        <taxon>Paenibacillus</taxon>
    </lineage>
</organism>
<protein>
    <submittedName>
        <fullName evidence="2">NADH:flavin oxidoreductase</fullName>
    </submittedName>
</protein>
<dbReference type="InterPro" id="IPR001155">
    <property type="entry name" value="OxRdtase_FMN_N"/>
</dbReference>
<dbReference type="Pfam" id="PF00724">
    <property type="entry name" value="Oxidored_FMN"/>
    <property type="match status" value="1"/>
</dbReference>
<dbReference type="Proteomes" id="UP001469365">
    <property type="component" value="Unassembled WGS sequence"/>
</dbReference>
<comment type="caution">
    <text evidence="2">The sequence shown here is derived from an EMBL/GenBank/DDBJ whole genome shotgun (WGS) entry which is preliminary data.</text>
</comment>
<dbReference type="InterPro" id="IPR013785">
    <property type="entry name" value="Aldolase_TIM"/>
</dbReference>
<dbReference type="PANTHER" id="PTHR22893:SF55">
    <property type="entry name" value="OXIDOREDUCTASE-RELATED"/>
    <property type="match status" value="1"/>
</dbReference>
<evidence type="ECO:0000313" key="2">
    <source>
        <dbReference type="EMBL" id="MEK8131657.1"/>
    </source>
</evidence>
<gene>
    <name evidence="2" type="ORF">WMW72_27500</name>
</gene>
<dbReference type="SUPFAM" id="SSF51395">
    <property type="entry name" value="FMN-linked oxidoreductases"/>
    <property type="match status" value="1"/>
</dbReference>
<dbReference type="EMBL" id="JBBPCC010000022">
    <property type="protein sequence ID" value="MEK8131657.1"/>
    <property type="molecule type" value="Genomic_DNA"/>
</dbReference>
<dbReference type="CDD" id="cd04747">
    <property type="entry name" value="OYE_like_5_FMN"/>
    <property type="match status" value="1"/>
</dbReference>
<sequence>MTIQDKKQLPSLEALFQPYTNGALSLSNRLVMAPMTRGFAPGGVPGADVAAYYRRQAENGIGLIVTEGTVINHPASSANPNWPSFFGAEALEGWSRVVAEVHEAGGKIIPQLWHLGTARKVGSLPNPEVLPAGPSGLDAQGEKVNEPLTESEIADLIEAYAQAAADAQSTGFDGIELHGAHGYLIDQFFWERTNQRTDKYGGDLVARTRFAVEVVQAIRQKVGPDFPIVFRFSQWKGADYSAKLVQTPEELEQFLAPLSDAGVDIFHASTRQFWQPEFEGSPLNLAGWTKKLTGKPVITVGSVALENDFAEHPERIQRLADILEQGEADLVAIGRSLLANPEWASKVRSHNTDDWATYDAKILATLNG</sequence>
<dbReference type="Gene3D" id="3.20.20.70">
    <property type="entry name" value="Aldolase class I"/>
    <property type="match status" value="1"/>
</dbReference>